<dbReference type="RefSeq" id="WP_207154132.1">
    <property type="nucleotide sequence ID" value="NZ_AP024484.1"/>
</dbReference>
<evidence type="ECO:0000256" key="1">
    <source>
        <dbReference type="SAM" id="SignalP"/>
    </source>
</evidence>
<name>A0ABN6EKT1_9BACT</name>
<evidence type="ECO:0000313" key="3">
    <source>
        <dbReference type="Proteomes" id="UP001319045"/>
    </source>
</evidence>
<reference evidence="2 3" key="1">
    <citation type="journal article" date="2022" name="Int. J. Syst. Evol. Microbiol.">
        <title>Prevotella herbatica sp. nov., a plant polysaccharide-decomposing anaerobic bacterium isolated from a methanogenic reactor.</title>
        <authorList>
            <person name="Uek A."/>
            <person name="Tonouchi A."/>
            <person name="Kaku N."/>
            <person name="Ueki K."/>
        </authorList>
    </citation>
    <scope>NUCLEOTIDE SEQUENCE [LARGE SCALE GENOMIC DNA]</scope>
    <source>
        <strain evidence="2 3">WR041</strain>
    </source>
</reference>
<evidence type="ECO:0000313" key="2">
    <source>
        <dbReference type="EMBL" id="BCS86552.1"/>
    </source>
</evidence>
<protein>
    <submittedName>
        <fullName evidence="2">DUF4861 domain-containing protein</fullName>
    </submittedName>
</protein>
<feature type="chain" id="PRO_5047360941" evidence="1">
    <location>
        <begin position="21"/>
        <end position="409"/>
    </location>
</feature>
<sequence length="409" mass="47083">MIKTSFLTFALFAVANGCVAQNSLSVDVTNPNNIEMSNTPIVISLKNYPLTTSSIVTCNGVEIPSQVDDLDGDGNNDEICFMTDIKAKGEKIFKILLDNKSDQKQYKNLTFAELLLRNPKVKEKNKHDLYLSQIAATDEMKDQYHLLHHHGVAFENELICMRFYFDERQTLDLYGKFHKGLELKDTQFYTSKEQKLNGYGDDILWVGNTFGFGALRGWNGSASTMMSDVKSRGQRIVCYGPVRTIVELTDNGWRYKEGQPRISLTERYTLYANHRDVDVEAWTNRDSKNMEFSTGLINMKNSLEYSDHNGLRGLWGTDWPAGNDTINWKRETIGMGIYIPQNYRIKELPADKDNYGYVIRMVDGKLNYKITYSSADESFGYHDSKSWFEYLKEWKKNINLRPIIKIKRG</sequence>
<organism evidence="2 3">
    <name type="scientific">Prevotella herbatica</name>
    <dbReference type="NCBI Taxonomy" id="2801997"/>
    <lineage>
        <taxon>Bacteria</taxon>
        <taxon>Pseudomonadati</taxon>
        <taxon>Bacteroidota</taxon>
        <taxon>Bacteroidia</taxon>
        <taxon>Bacteroidales</taxon>
        <taxon>Prevotellaceae</taxon>
        <taxon>Prevotella</taxon>
    </lineage>
</organism>
<dbReference type="Pfam" id="PF16153">
    <property type="entry name" value="DUF4861"/>
    <property type="match status" value="1"/>
</dbReference>
<proteinExistence type="predicted"/>
<dbReference type="Proteomes" id="UP001319045">
    <property type="component" value="Chromosome"/>
</dbReference>
<keyword evidence="3" id="KW-1185">Reference proteome</keyword>
<feature type="signal peptide" evidence="1">
    <location>
        <begin position="1"/>
        <end position="20"/>
    </location>
</feature>
<dbReference type="EMBL" id="AP024484">
    <property type="protein sequence ID" value="BCS86552.1"/>
    <property type="molecule type" value="Genomic_DNA"/>
</dbReference>
<dbReference type="InterPro" id="IPR032342">
    <property type="entry name" value="DUF4861"/>
</dbReference>
<keyword evidence="1" id="KW-0732">Signal</keyword>
<gene>
    <name evidence="2" type="ORF">prwr041_24450</name>
</gene>
<accession>A0ABN6EKT1</accession>